<dbReference type="Pfam" id="PF13087">
    <property type="entry name" value="AAA_12"/>
    <property type="match status" value="1"/>
</dbReference>
<dbReference type="EC" id="3.6.4.12" evidence="8"/>
<dbReference type="PANTHER" id="PTHR43788">
    <property type="entry name" value="DNA2/NAM7 HELICASE FAMILY MEMBER"/>
    <property type="match status" value="1"/>
</dbReference>
<evidence type="ECO:0000259" key="7">
    <source>
        <dbReference type="Pfam" id="PF13087"/>
    </source>
</evidence>
<dbReference type="EMBL" id="CP087714">
    <property type="protein sequence ID" value="XAT64612.1"/>
    <property type="molecule type" value="Genomic_DNA"/>
</dbReference>
<gene>
    <name evidence="8" type="ORF">LPQ35_04400</name>
</gene>
<accession>A0ABZ3H4X6</accession>
<protein>
    <submittedName>
        <fullName evidence="8">IGHMBP2 family helicase</fullName>
        <ecNumber evidence="8">3.6.4.12</ecNumber>
    </submittedName>
</protein>
<evidence type="ECO:0000256" key="3">
    <source>
        <dbReference type="ARBA" id="ARBA00022801"/>
    </source>
</evidence>
<evidence type="ECO:0000259" key="6">
    <source>
        <dbReference type="Pfam" id="PF13086"/>
    </source>
</evidence>
<feature type="domain" description="DNA2/NAM7 helicase helicase" evidence="6">
    <location>
        <begin position="171"/>
        <end position="416"/>
    </location>
</feature>
<comment type="similarity">
    <text evidence="1">Belongs to the DNA2/NAM7 helicase family.</text>
</comment>
<dbReference type="InterPro" id="IPR041677">
    <property type="entry name" value="DNA2/NAM7_AAA_11"/>
</dbReference>
<dbReference type="CDD" id="cd18808">
    <property type="entry name" value="SF1_C_Upf1"/>
    <property type="match status" value="1"/>
</dbReference>
<dbReference type="GO" id="GO:0016787">
    <property type="term" value="F:hydrolase activity"/>
    <property type="evidence" value="ECO:0007669"/>
    <property type="project" value="UniProtKB-KW"/>
</dbReference>
<evidence type="ECO:0000313" key="8">
    <source>
        <dbReference type="EMBL" id="XAT64612.1"/>
    </source>
</evidence>
<dbReference type="NCBIfam" id="TIGR00376">
    <property type="entry name" value="IGHMBP2 family helicase"/>
    <property type="match status" value="1"/>
</dbReference>
<dbReference type="InterPro" id="IPR027417">
    <property type="entry name" value="P-loop_NTPase"/>
</dbReference>
<keyword evidence="5" id="KW-0067">ATP-binding</keyword>
<dbReference type="Gene3D" id="3.40.50.300">
    <property type="entry name" value="P-loop containing nucleotide triphosphate hydrolases"/>
    <property type="match status" value="2"/>
</dbReference>
<evidence type="ECO:0000256" key="5">
    <source>
        <dbReference type="ARBA" id="ARBA00022840"/>
    </source>
</evidence>
<reference evidence="8 9" key="1">
    <citation type="submission" date="2021-11" db="EMBL/GenBank/DDBJ databases">
        <title>Whole genome of Geoglobus acetivorans.</title>
        <authorList>
            <person name="Liu D."/>
        </authorList>
    </citation>
    <scope>NUCLEOTIDE SEQUENCE [LARGE SCALE GENOMIC DNA]</scope>
    <source>
        <strain evidence="8 9">SBH6</strain>
    </source>
</reference>
<dbReference type="GO" id="GO:0003678">
    <property type="term" value="F:DNA helicase activity"/>
    <property type="evidence" value="ECO:0007669"/>
    <property type="project" value="UniProtKB-EC"/>
</dbReference>
<dbReference type="InterPro" id="IPR050534">
    <property type="entry name" value="Coronavir_polyprotein_1ab"/>
</dbReference>
<evidence type="ECO:0000256" key="1">
    <source>
        <dbReference type="ARBA" id="ARBA00007913"/>
    </source>
</evidence>
<evidence type="ECO:0000313" key="9">
    <source>
        <dbReference type="Proteomes" id="UP001492541"/>
    </source>
</evidence>
<evidence type="ECO:0000256" key="4">
    <source>
        <dbReference type="ARBA" id="ARBA00022806"/>
    </source>
</evidence>
<evidence type="ECO:0000256" key="2">
    <source>
        <dbReference type="ARBA" id="ARBA00022741"/>
    </source>
</evidence>
<dbReference type="SUPFAM" id="SSF52540">
    <property type="entry name" value="P-loop containing nucleoside triphosphate hydrolases"/>
    <property type="match status" value="1"/>
</dbReference>
<dbReference type="GeneID" id="90448899"/>
<keyword evidence="2" id="KW-0547">Nucleotide-binding</keyword>
<dbReference type="InterPro" id="IPR004483">
    <property type="entry name" value="SMUBP-2/Hcs1-like"/>
</dbReference>
<keyword evidence="4 8" id="KW-0347">Helicase</keyword>
<sequence length="648" mass="73976">MEEYKDYLEHLKNLIESEREEERRKAIEEIKSLSAAQREKSGKTITGLKGKVVSQNPKKTVIRFGRRVEIKTDIGPGDVVLVSNGDPLKKASEGVVIERGSRYIDVEFLKFPDIGLEGVRVDLFYDDTTFNRMEENLDRLSYGGLMAIKLIFEDEVVSEAETVDFRPFDDKLNPSQRAAISKALGSEDFFIIHGPFGTGKTRTLAEYILQEVERGNRVLATAESNTAVDNLVERLAGNAKIVRVGHPSRISEKLRRVSLEEMKKEHEGYRELEEVWKEIEELVKKREMEIQPTPRFRRGMSDIEIMELAQKRVKAYRGVSGAAIRSMARWLEINERLKELFSEAEEIEKRIEKDILEKMQVVLTTNSTAFTVDARFDVAVIDEATQSVIPSTLIPINKARKFILAGDHKQLPPTILNLEAKELERTLFEILIERYPFKSEMLDTQYRARREIADFPSMTFYGGRVKTHESAEKISISDLNPSARSTAERFLTSHPLIFIDTEKSGRERSKRGSKSYHNPVEAKIVEKVVRILEKMGIDRDCIGVISPYDDQVRLIRGLVDCEVKSVDGYQGREKEVIIISFVRSNEKGDLGFLRDYRRLNVALTRAKRLLIAVGNAETLSRDVVYRRFIGYVKERGAVIGGSTFLSLD</sequence>
<keyword evidence="3 8" id="KW-0378">Hydrolase</keyword>
<dbReference type="Gene3D" id="2.40.30.270">
    <property type="match status" value="1"/>
</dbReference>
<dbReference type="RefSeq" id="WP_193807979.1">
    <property type="nucleotide sequence ID" value="NZ_CP087714.1"/>
</dbReference>
<organism evidence="8 9">
    <name type="scientific">Geoglobus acetivorans</name>
    <dbReference type="NCBI Taxonomy" id="565033"/>
    <lineage>
        <taxon>Archaea</taxon>
        <taxon>Methanobacteriati</taxon>
        <taxon>Methanobacteriota</taxon>
        <taxon>Archaeoglobi</taxon>
        <taxon>Archaeoglobales</taxon>
        <taxon>Archaeoglobaceae</taxon>
        <taxon>Geoglobus</taxon>
    </lineage>
</organism>
<proteinExistence type="inferred from homology"/>
<name>A0ABZ3H4X6_GEOAI</name>
<dbReference type="Pfam" id="PF13086">
    <property type="entry name" value="AAA_11"/>
    <property type="match status" value="1"/>
</dbReference>
<dbReference type="InterPro" id="IPR047187">
    <property type="entry name" value="SF1_C_Upf1"/>
</dbReference>
<dbReference type="PANTHER" id="PTHR43788:SF8">
    <property type="entry name" value="DNA-BINDING PROTEIN SMUBP-2"/>
    <property type="match status" value="1"/>
</dbReference>
<dbReference type="Proteomes" id="UP001492541">
    <property type="component" value="Chromosome"/>
</dbReference>
<feature type="domain" description="DNA2/NAM7 helicase-like C-terminal" evidence="7">
    <location>
        <begin position="423"/>
        <end position="616"/>
    </location>
</feature>
<dbReference type="InterPro" id="IPR041679">
    <property type="entry name" value="DNA2/NAM7-like_C"/>
</dbReference>
<keyword evidence="9" id="KW-1185">Reference proteome</keyword>